<dbReference type="EMBL" id="CAXLJL010000600">
    <property type="protein sequence ID" value="CAL5139301.1"/>
    <property type="molecule type" value="Genomic_DNA"/>
</dbReference>
<dbReference type="GO" id="GO:0030414">
    <property type="term" value="F:peptidase inhibitor activity"/>
    <property type="evidence" value="ECO:0007669"/>
    <property type="project" value="InterPro"/>
</dbReference>
<dbReference type="InterPro" id="IPR042447">
    <property type="entry name" value="Anosmin-1"/>
</dbReference>
<dbReference type="PANTHER" id="PTHR14131">
    <property type="entry name" value="ANOSMIN"/>
    <property type="match status" value="1"/>
</dbReference>
<evidence type="ECO:0000259" key="3">
    <source>
        <dbReference type="PROSITE" id="PS50853"/>
    </source>
</evidence>
<dbReference type="PROSITE" id="PS50853">
    <property type="entry name" value="FN3"/>
    <property type="match status" value="2"/>
</dbReference>
<dbReference type="InterPro" id="IPR008197">
    <property type="entry name" value="WAP_dom"/>
</dbReference>
<feature type="chain" id="PRO_5043830928" description="Anosmin-1" evidence="2">
    <location>
        <begin position="24"/>
        <end position="791"/>
    </location>
</feature>
<dbReference type="SMART" id="SM00060">
    <property type="entry name" value="FN3"/>
    <property type="match status" value="3"/>
</dbReference>
<dbReference type="InterPro" id="IPR036645">
    <property type="entry name" value="Elafin-like_sf"/>
</dbReference>
<dbReference type="GO" id="GO:0005576">
    <property type="term" value="C:extracellular region"/>
    <property type="evidence" value="ECO:0007669"/>
    <property type="project" value="InterPro"/>
</dbReference>
<dbReference type="CDD" id="cd00063">
    <property type="entry name" value="FN3"/>
    <property type="match status" value="2"/>
</dbReference>
<keyword evidence="2" id="KW-0732">Signal</keyword>
<sequence length="791" mass="89541">MEQYFVRYITNVFIILCLHLCVADKQITSPLEERLFLRAQCKAKCLRLFQDSEEQANLKIPWQPAQTQREILHYCFKNISQICSSECFTTCDQPPTECVSSCSHHGIGCHLGCMFLLNSVEPRPGQCPVDLDSTIPHKGRTKTNKKDKGNPAPSQSFVCARSCRSDGDCTDPLHKCCTVGCDQICVPPQFNQSTPPLAPQLKSKIFNSSSLSMELEWSSPFSQLLSTTGPIVFVLQTRICMCKRWNQSYVTEWQTLVMTHQFQAKIDSFEPGKMYEFRIAAVGTYGTRGFGPPSSPYPPVPVSPSPPSPPQNLTDTMWRFYSTGTLSTLLSWESPKQSDLPVSEYLVSWVTDHGFVQSGGHSIQGLTQFSQSIPPDQFRYIIQNLKPSTSYKVQVQALSYWHGYGHLRSQPNTIFLSTQSIHPVYKASAESDRAYNVLSDQQESSLVDPSDCDCGESISRTTSPIRLTKVVYDHGELTANFFFTPPNKDVLYQIEWFPQACINSRENEPIPAKARIQVSGRKNSVLLNRLNFNCRYSVRIQQVHEKPAETETNHLMLSGPFGKTGDWSAFSCFCTPSCVDVDVSRGSTPPEDCPLPEPGPPLPPSNLNVQKMSAMIYRISWKSPHMTERRTRTIPGMGRRTETLSDPHLTKYRVLWAPRINEPVSMEMYNDKIGFSPIMDYQRSDVRVVEQQDDYTPLQNRTWLELRDLDGGTLYIVRVQTLTSAGTGYDRESPPASLYFLTSSSEELERPNTDLRKKKTNFLDSVGIRTRFSRSVTLTAWPIVLLLYRRV</sequence>
<dbReference type="Gene3D" id="4.10.75.10">
    <property type="entry name" value="Elafin-like"/>
    <property type="match status" value="1"/>
</dbReference>
<feature type="domain" description="Fibronectin type-III" evidence="3">
    <location>
        <begin position="309"/>
        <end position="424"/>
    </location>
</feature>
<feature type="domain" description="WAP" evidence="4">
    <location>
        <begin position="120"/>
        <end position="189"/>
    </location>
</feature>
<evidence type="ECO:0000256" key="2">
    <source>
        <dbReference type="SAM" id="SignalP"/>
    </source>
</evidence>
<dbReference type="Gene3D" id="2.60.40.10">
    <property type="entry name" value="Immunoglobulins"/>
    <property type="match status" value="3"/>
</dbReference>
<feature type="region of interest" description="Disordered" evidence="1">
    <location>
        <begin position="131"/>
        <end position="155"/>
    </location>
</feature>
<gene>
    <name evidence="5" type="ORF">CDAUBV1_LOCUS14330</name>
</gene>
<protein>
    <recommendedName>
        <fullName evidence="7">Anosmin-1</fullName>
    </recommendedName>
</protein>
<accession>A0AAV2TTU2</accession>
<dbReference type="InterPro" id="IPR013783">
    <property type="entry name" value="Ig-like_fold"/>
</dbReference>
<dbReference type="PROSITE" id="PS51390">
    <property type="entry name" value="WAP"/>
    <property type="match status" value="1"/>
</dbReference>
<reference evidence="5" key="1">
    <citation type="submission" date="2024-06" db="EMBL/GenBank/DDBJ databases">
        <authorList>
            <person name="Liu X."/>
            <person name="Lenzi L."/>
            <person name="Haldenby T S."/>
            <person name="Uol C."/>
        </authorList>
    </citation>
    <scope>NUCLEOTIDE SEQUENCE</scope>
</reference>
<evidence type="ECO:0008006" key="7">
    <source>
        <dbReference type="Google" id="ProtNLM"/>
    </source>
</evidence>
<dbReference type="InterPro" id="IPR036116">
    <property type="entry name" value="FN3_sf"/>
</dbReference>
<dbReference type="PANTHER" id="PTHR14131:SF5">
    <property type="entry name" value="ANOSMIN-1"/>
    <property type="match status" value="1"/>
</dbReference>
<feature type="signal peptide" evidence="2">
    <location>
        <begin position="1"/>
        <end position="23"/>
    </location>
</feature>
<dbReference type="Proteomes" id="UP001497525">
    <property type="component" value="Unassembled WGS sequence"/>
</dbReference>
<comment type="caution">
    <text evidence="5">The sequence shown here is derived from an EMBL/GenBank/DDBJ whole genome shotgun (WGS) entry which is preliminary data.</text>
</comment>
<dbReference type="GO" id="GO:0030182">
    <property type="term" value="P:neuron differentiation"/>
    <property type="evidence" value="ECO:0007669"/>
    <property type="project" value="TreeGrafter"/>
</dbReference>
<evidence type="ECO:0000313" key="6">
    <source>
        <dbReference type="Proteomes" id="UP001497525"/>
    </source>
</evidence>
<dbReference type="SUPFAM" id="SSF49265">
    <property type="entry name" value="Fibronectin type III"/>
    <property type="match status" value="2"/>
</dbReference>
<name>A0AAV2TTU2_CALDB</name>
<dbReference type="Pfam" id="PF00095">
    <property type="entry name" value="WAP"/>
    <property type="match status" value="1"/>
</dbReference>
<feature type="domain" description="Fibronectin type-III" evidence="3">
    <location>
        <begin position="195"/>
        <end position="305"/>
    </location>
</feature>
<dbReference type="AlphaFoldDB" id="A0AAV2TTU2"/>
<dbReference type="GO" id="GO:0009986">
    <property type="term" value="C:cell surface"/>
    <property type="evidence" value="ECO:0007669"/>
    <property type="project" value="TreeGrafter"/>
</dbReference>
<organism evidence="5 6">
    <name type="scientific">Calicophoron daubneyi</name>
    <name type="common">Rumen fluke</name>
    <name type="synonym">Paramphistomum daubneyi</name>
    <dbReference type="NCBI Taxonomy" id="300641"/>
    <lineage>
        <taxon>Eukaryota</taxon>
        <taxon>Metazoa</taxon>
        <taxon>Spiralia</taxon>
        <taxon>Lophotrochozoa</taxon>
        <taxon>Platyhelminthes</taxon>
        <taxon>Trematoda</taxon>
        <taxon>Digenea</taxon>
        <taxon>Plagiorchiida</taxon>
        <taxon>Pronocephalata</taxon>
        <taxon>Paramphistomoidea</taxon>
        <taxon>Paramphistomidae</taxon>
        <taxon>Calicophoron</taxon>
    </lineage>
</organism>
<dbReference type="InterPro" id="IPR003961">
    <property type="entry name" value="FN3_dom"/>
</dbReference>
<evidence type="ECO:0000313" key="5">
    <source>
        <dbReference type="EMBL" id="CAL5139301.1"/>
    </source>
</evidence>
<proteinExistence type="predicted"/>
<evidence type="ECO:0000259" key="4">
    <source>
        <dbReference type="PROSITE" id="PS51390"/>
    </source>
</evidence>
<evidence type="ECO:0000256" key="1">
    <source>
        <dbReference type="SAM" id="MobiDB-lite"/>
    </source>
</evidence>
<dbReference type="Pfam" id="PF00041">
    <property type="entry name" value="fn3"/>
    <property type="match status" value="1"/>
</dbReference>